<keyword evidence="2" id="KW-1185">Reference proteome</keyword>
<accession>A0ABS6LLD0</accession>
<dbReference type="RefSeq" id="WP_217151010.1">
    <property type="nucleotide sequence ID" value="NZ_JAFMOY010000132.1"/>
</dbReference>
<comment type="caution">
    <text evidence="1">The sequence shown here is derived from an EMBL/GenBank/DDBJ whole genome shotgun (WGS) entry which is preliminary data.</text>
</comment>
<dbReference type="EMBL" id="JAFMOY010000132">
    <property type="protein sequence ID" value="MBU9847743.1"/>
    <property type="molecule type" value="Genomic_DNA"/>
</dbReference>
<sequence>MPVNLLYYGQILIISVFTFKANLSELVIQSGVSLSVLQEMEGWESIEMGRRYARLAPGHLTEHAAQIDSIF</sequence>
<evidence type="ECO:0000313" key="1">
    <source>
        <dbReference type="EMBL" id="MBU9847743.1"/>
    </source>
</evidence>
<proteinExistence type="predicted"/>
<organism evidence="1 2">
    <name type="scientific">Rahnella ecdela</name>
    <dbReference type="NCBI Taxonomy" id="2816250"/>
    <lineage>
        <taxon>Bacteria</taxon>
        <taxon>Pseudomonadati</taxon>
        <taxon>Pseudomonadota</taxon>
        <taxon>Gammaproteobacteria</taxon>
        <taxon>Enterobacterales</taxon>
        <taxon>Yersiniaceae</taxon>
        <taxon>Rahnella</taxon>
    </lineage>
</organism>
<protein>
    <recommendedName>
        <fullName evidence="3">Integrase</fullName>
    </recommendedName>
</protein>
<evidence type="ECO:0000313" key="2">
    <source>
        <dbReference type="Proteomes" id="UP000739284"/>
    </source>
</evidence>
<name>A0ABS6LLD0_9GAMM</name>
<reference evidence="1 2" key="1">
    <citation type="submission" date="2021-03" db="EMBL/GenBank/DDBJ databases">
        <title>Five novel Rahnella species.</title>
        <authorList>
            <person name="Brady C."/>
            <person name="Asselin J."/>
            <person name="Beer S."/>
            <person name="Bruberg M.B."/>
            <person name="Crampton B."/>
            <person name="Venter S."/>
            <person name="Arnold D."/>
            <person name="Denman S."/>
        </authorList>
    </citation>
    <scope>NUCLEOTIDE SEQUENCE [LARGE SCALE GENOMIC DNA]</scope>
    <source>
        <strain evidence="1 2">FRB 231</strain>
    </source>
</reference>
<evidence type="ECO:0008006" key="3">
    <source>
        <dbReference type="Google" id="ProtNLM"/>
    </source>
</evidence>
<dbReference type="Proteomes" id="UP000739284">
    <property type="component" value="Unassembled WGS sequence"/>
</dbReference>
<gene>
    <name evidence="1" type="ORF">J1784_22345</name>
</gene>